<dbReference type="InterPro" id="IPR036736">
    <property type="entry name" value="ACP-like_sf"/>
</dbReference>
<dbReference type="InterPro" id="IPR000873">
    <property type="entry name" value="AMP-dep_synth/lig_dom"/>
</dbReference>
<organism evidence="6 7">
    <name type="scientific">Streptomyces griseofuscus</name>
    <dbReference type="NCBI Taxonomy" id="146922"/>
    <lineage>
        <taxon>Bacteria</taxon>
        <taxon>Bacillati</taxon>
        <taxon>Actinomycetota</taxon>
        <taxon>Actinomycetes</taxon>
        <taxon>Kitasatosporales</taxon>
        <taxon>Streptomycetaceae</taxon>
        <taxon>Streptomyces</taxon>
    </lineage>
</organism>
<name>A0A426SC70_9ACTN</name>
<sequence>MRMDGSTAEASGAILRGPERDRPAPHGVPGLVRAVSTAAPDAVALVDTAGSVTYAELEAASDAVARLLSGAGGRPGDVVAVCVPRGRALVCALLGALKAGLPYLPLAPEDPRERRLGILRRSGARLALVTGETADSLDGGEEDAVRVLRLDPVDLVGPVPAAPRVPLLDVADDHPAYVLFTSGSTGEPKGVVVPSGALCNRLLWMCETYGFGPADRILQKTPATFDVSGWELLGPLVCGATEVLMPPGAHRDPGEVMDQVVRHAVTVCHFVPSMLAEFLRWPGVERCVSLRAVVCSGEALTPGLVRRFHAVLDAELHNLYGPTEAAIDVTAWQCPPDPDAVLIGGPIDNCTLVVLDAELRPVPRGEAGQLAIGGVPLALGYLNRPDLTEAAFVAAPAWCPVPRLYLTGDLVRRRGDALEYLGRMDHQVKIRGQRVELRETEDVLRDLAPVRDAAVVAAPGPDGAATVCAFVVPAPGTEADEALWRGLRDRVAAALPEAFVPALFTAVGAVPLTGSGKQDTKALRALAEERLAAPAQRSGPADDLANCWAEATGSLPDDEARGFLDAGGHSLAAARLAGRILGRWGVRLPLSVFLRDNVSLADLRARLPERELDRARPAPPGPGSGDGPAAPEQRRLWLWQQVFPDCPAYNVVGVLRVRGALDPVTLRAACGDLVARHESLRTVLEPAGEPRRRVLAPGGPELFTVRTLGAVTDAVVRDFVAEIADVAFPPDRLPRLAVGLLRQGADDTSWLVLSVDHLVSDQRSLDVLQHDLAELYAARVEGRPARLPEPVGFGAALASAPEEAGGTGAAERRAADRKFWRSWLDGAPQRLGLPHARPRAGLPDHLGSAALADLDAGTSRRLDEVCRAERVTVATLALAAYARALTAWTGQRGVLVGVPMSGRETDEQHEAVGFFMRTVPVRVDVPAGAGTRALLGPVAEAVLTAADHLAVTFDEIVAEVGAERSPQENPLFQAWFNDLTQAAPPTALGGHPAVAEEPPTRWSLFDLGLYLSRRPDGGYRLRLVHATDFWDAGAAGDFLQACREALLSVLGESEAPAVSLTAAPEPRRTCSDLVRAVLAQAERGPGRPALVGAGETVTYAELADRVRRVGALVRERTEPGRTVAVLARRTAGLAVALLGAWYAGCPVLLVDAEAPAPWRREVLDAADAALVLGTGPETVPGVPYERVDRPLSIQPGAGQQEFAPNAPGHFIVTSGTSGSPAPVVLPADALPDPLAWYAAELGLGGDDVFCLTTPPAHDPVLRTLLLPLTLGAQVRLPGPGQAERPHQHLELLAGAGATVLHLTPSQAGILAAVADGRVLPSVRAVVFHGEPLHDTRAEETGRLAPEAALFNLYGTTETPQASSLHRWTPQDEPRATVPIGRGTPYRRLEIVTASGRPALTGEVGELVVTGRALSPGYLNAPGRRAGTDLGDGLRRYPTGDLARRDRHGAVTLVGRADRQVNLGGHRVELDAVEGAVARLRGVEHCAVAIDPDHPGSLLAWVAGTALGGTDELAAELARTLPRWQHPAHWIRLPALPLNRNGKADVPHLLRELKGRRGESPTDAPGSPALGAAAGERRDLARLITERARSLCPPGRELTPDTVYFDAGMVSMSLLQLYHRLVSADGLALTLADVFRFPTPRALAAHLGRDTTTITPPVQAPRREATPHSAADERDARRAVRSALRRGRQNKR</sequence>
<dbReference type="InterPro" id="IPR025110">
    <property type="entry name" value="AMP-bd_C"/>
</dbReference>
<evidence type="ECO:0000256" key="2">
    <source>
        <dbReference type="ARBA" id="ARBA00022450"/>
    </source>
</evidence>
<dbReference type="SUPFAM" id="SSF52777">
    <property type="entry name" value="CoA-dependent acyltransferases"/>
    <property type="match status" value="2"/>
</dbReference>
<dbReference type="InterPro" id="IPR023213">
    <property type="entry name" value="CAT-like_dom_sf"/>
</dbReference>
<dbReference type="PANTHER" id="PTHR45527">
    <property type="entry name" value="NONRIBOSOMAL PEPTIDE SYNTHETASE"/>
    <property type="match status" value="1"/>
</dbReference>
<dbReference type="GO" id="GO:0017000">
    <property type="term" value="P:antibiotic biosynthetic process"/>
    <property type="evidence" value="ECO:0007669"/>
    <property type="project" value="UniProtKB-ARBA"/>
</dbReference>
<feature type="compositionally biased region" description="Basic residues" evidence="4">
    <location>
        <begin position="1678"/>
        <end position="1691"/>
    </location>
</feature>
<dbReference type="InterPro" id="IPR020806">
    <property type="entry name" value="PKS_PP-bd"/>
</dbReference>
<evidence type="ECO:0000259" key="5">
    <source>
        <dbReference type="PROSITE" id="PS50075"/>
    </source>
</evidence>
<dbReference type="Gene3D" id="3.30.559.10">
    <property type="entry name" value="Chloramphenicol acetyltransferase-like domain"/>
    <property type="match status" value="1"/>
</dbReference>
<dbReference type="Pfam" id="PF00668">
    <property type="entry name" value="Condensation"/>
    <property type="match status" value="1"/>
</dbReference>
<evidence type="ECO:0000256" key="4">
    <source>
        <dbReference type="SAM" id="MobiDB-lite"/>
    </source>
</evidence>
<feature type="region of interest" description="Disordered" evidence="4">
    <location>
        <begin position="1650"/>
        <end position="1691"/>
    </location>
</feature>
<reference evidence="6 7" key="1">
    <citation type="submission" date="2017-10" db="EMBL/GenBank/DDBJ databases">
        <title>Draft genome of actinobacteria isolated from guarana (Paullinia cupana (Mart.) Ducke.</title>
        <authorList>
            <person name="Siqueira K.A."/>
            <person name="Liotti R.G."/>
            <person name="Mendes T.A."/>
            <person name="Soares M.A."/>
        </authorList>
    </citation>
    <scope>NUCLEOTIDE SEQUENCE [LARGE SCALE GENOMIC DNA]</scope>
    <source>
        <strain evidence="6 7">199</strain>
    </source>
</reference>
<dbReference type="Pfam" id="PF00550">
    <property type="entry name" value="PP-binding"/>
    <property type="match status" value="2"/>
</dbReference>
<dbReference type="Pfam" id="PF00501">
    <property type="entry name" value="AMP-binding"/>
    <property type="match status" value="2"/>
</dbReference>
<keyword evidence="7" id="KW-1185">Reference proteome</keyword>
<dbReference type="NCBIfam" id="TIGR01733">
    <property type="entry name" value="AA-adenyl-dom"/>
    <property type="match status" value="1"/>
</dbReference>
<feature type="compositionally biased region" description="Basic and acidic residues" evidence="4">
    <location>
        <begin position="1660"/>
        <end position="1677"/>
    </location>
</feature>
<feature type="domain" description="Carrier" evidence="5">
    <location>
        <begin position="1573"/>
        <end position="1650"/>
    </location>
</feature>
<dbReference type="InterPro" id="IPR020845">
    <property type="entry name" value="AMP-binding_CS"/>
</dbReference>
<dbReference type="SMART" id="SM00823">
    <property type="entry name" value="PKS_PP"/>
    <property type="match status" value="2"/>
</dbReference>
<evidence type="ECO:0000256" key="3">
    <source>
        <dbReference type="ARBA" id="ARBA00022553"/>
    </source>
</evidence>
<comment type="cofactor">
    <cofactor evidence="1">
        <name>pantetheine 4'-phosphate</name>
        <dbReference type="ChEBI" id="CHEBI:47942"/>
    </cofactor>
</comment>
<dbReference type="PANTHER" id="PTHR45527:SF1">
    <property type="entry name" value="FATTY ACID SYNTHASE"/>
    <property type="match status" value="1"/>
</dbReference>
<dbReference type="InterPro" id="IPR001242">
    <property type="entry name" value="Condensation_dom"/>
</dbReference>
<dbReference type="Gene3D" id="3.30.559.30">
    <property type="entry name" value="Nonribosomal peptide synthetase, condensation domain"/>
    <property type="match status" value="1"/>
</dbReference>
<dbReference type="InterPro" id="IPR045851">
    <property type="entry name" value="AMP-bd_C_sf"/>
</dbReference>
<dbReference type="InterPro" id="IPR006162">
    <property type="entry name" value="Ppantetheine_attach_site"/>
</dbReference>
<dbReference type="PROSITE" id="PS50075">
    <property type="entry name" value="CARRIER"/>
    <property type="match status" value="2"/>
</dbReference>
<dbReference type="PROSITE" id="PS00012">
    <property type="entry name" value="PHOSPHOPANTETHEINE"/>
    <property type="match status" value="1"/>
</dbReference>
<feature type="region of interest" description="Disordered" evidence="4">
    <location>
        <begin position="1"/>
        <end position="27"/>
    </location>
</feature>
<dbReference type="SUPFAM" id="SSF47336">
    <property type="entry name" value="ACP-like"/>
    <property type="match status" value="2"/>
</dbReference>
<dbReference type="GO" id="GO:0043041">
    <property type="term" value="P:amino acid activation for nonribosomal peptide biosynthetic process"/>
    <property type="evidence" value="ECO:0007669"/>
    <property type="project" value="TreeGrafter"/>
</dbReference>
<gene>
    <name evidence="6" type="ORF">CQW44_08640</name>
</gene>
<protein>
    <recommendedName>
        <fullName evidence="5">Carrier domain-containing protein</fullName>
    </recommendedName>
</protein>
<keyword evidence="2" id="KW-0596">Phosphopantetheine</keyword>
<dbReference type="Gene3D" id="3.30.300.30">
    <property type="match status" value="2"/>
</dbReference>
<dbReference type="InterPro" id="IPR009081">
    <property type="entry name" value="PP-bd_ACP"/>
</dbReference>
<dbReference type="Proteomes" id="UP000276379">
    <property type="component" value="Unassembled WGS sequence"/>
</dbReference>
<comment type="caution">
    <text evidence="6">The sequence shown here is derived from an EMBL/GenBank/DDBJ whole genome shotgun (WGS) entry which is preliminary data.</text>
</comment>
<dbReference type="GO" id="GO:0005737">
    <property type="term" value="C:cytoplasm"/>
    <property type="evidence" value="ECO:0007669"/>
    <property type="project" value="TreeGrafter"/>
</dbReference>
<dbReference type="InterPro" id="IPR010071">
    <property type="entry name" value="AA_adenyl_dom"/>
</dbReference>
<dbReference type="SUPFAM" id="SSF56801">
    <property type="entry name" value="Acetyl-CoA synthetase-like"/>
    <property type="match status" value="2"/>
</dbReference>
<proteinExistence type="predicted"/>
<dbReference type="Pfam" id="PF13193">
    <property type="entry name" value="AMP-binding_C"/>
    <property type="match status" value="1"/>
</dbReference>
<keyword evidence="3" id="KW-0597">Phosphoprotein</keyword>
<feature type="region of interest" description="Disordered" evidence="4">
    <location>
        <begin position="611"/>
        <end position="631"/>
    </location>
</feature>
<evidence type="ECO:0000313" key="6">
    <source>
        <dbReference type="EMBL" id="RRQ88058.1"/>
    </source>
</evidence>
<dbReference type="GO" id="GO:0031177">
    <property type="term" value="F:phosphopantetheine binding"/>
    <property type="evidence" value="ECO:0007669"/>
    <property type="project" value="InterPro"/>
</dbReference>
<dbReference type="Gene3D" id="1.10.1200.10">
    <property type="entry name" value="ACP-like"/>
    <property type="match status" value="2"/>
</dbReference>
<accession>A0A426SC70</accession>
<dbReference type="Gene3D" id="3.40.50.12780">
    <property type="entry name" value="N-terminal domain of ligase-like"/>
    <property type="match status" value="2"/>
</dbReference>
<dbReference type="PROSITE" id="PS00455">
    <property type="entry name" value="AMP_BINDING"/>
    <property type="match status" value="1"/>
</dbReference>
<dbReference type="InterPro" id="IPR042099">
    <property type="entry name" value="ANL_N_sf"/>
</dbReference>
<dbReference type="GO" id="GO:0008610">
    <property type="term" value="P:lipid biosynthetic process"/>
    <property type="evidence" value="ECO:0007669"/>
    <property type="project" value="UniProtKB-ARBA"/>
</dbReference>
<dbReference type="EMBL" id="PDES01000003">
    <property type="protein sequence ID" value="RRQ88058.1"/>
    <property type="molecule type" value="Genomic_DNA"/>
</dbReference>
<dbReference type="GO" id="GO:0044550">
    <property type="term" value="P:secondary metabolite biosynthetic process"/>
    <property type="evidence" value="ECO:0007669"/>
    <property type="project" value="TreeGrafter"/>
</dbReference>
<evidence type="ECO:0000313" key="7">
    <source>
        <dbReference type="Proteomes" id="UP000276379"/>
    </source>
</evidence>
<evidence type="ECO:0000256" key="1">
    <source>
        <dbReference type="ARBA" id="ARBA00001957"/>
    </source>
</evidence>
<feature type="domain" description="Carrier" evidence="5">
    <location>
        <begin position="535"/>
        <end position="611"/>
    </location>
</feature>
<dbReference type="GO" id="GO:0003824">
    <property type="term" value="F:catalytic activity"/>
    <property type="evidence" value="ECO:0007669"/>
    <property type="project" value="InterPro"/>
</dbReference>